<feature type="chain" id="PRO_5032871066" evidence="2">
    <location>
        <begin position="22"/>
        <end position="245"/>
    </location>
</feature>
<feature type="signal peptide" evidence="2">
    <location>
        <begin position="1"/>
        <end position="21"/>
    </location>
</feature>
<proteinExistence type="predicted"/>
<protein>
    <submittedName>
        <fullName evidence="3">Uncharacterized protein</fullName>
    </submittedName>
</protein>
<evidence type="ECO:0000256" key="2">
    <source>
        <dbReference type="SAM" id="SignalP"/>
    </source>
</evidence>
<evidence type="ECO:0000256" key="1">
    <source>
        <dbReference type="SAM" id="Phobius"/>
    </source>
</evidence>
<keyword evidence="1" id="KW-0472">Membrane</keyword>
<reference evidence="3" key="1">
    <citation type="submission" date="2021-02" db="EMBL/GenBank/DDBJ databases">
        <authorList>
            <person name="Dougan E. K."/>
            <person name="Rhodes N."/>
            <person name="Thang M."/>
            <person name="Chan C."/>
        </authorList>
    </citation>
    <scope>NUCLEOTIDE SEQUENCE</scope>
</reference>
<gene>
    <name evidence="3" type="ORF">PGLA1383_LOCUS22131</name>
</gene>
<keyword evidence="2" id="KW-0732">Signal</keyword>
<keyword evidence="4" id="KW-1185">Reference proteome</keyword>
<dbReference type="EMBL" id="CAJNNV010015874">
    <property type="protein sequence ID" value="CAE8603933.1"/>
    <property type="molecule type" value="Genomic_DNA"/>
</dbReference>
<accession>A0A813EYK5</accession>
<evidence type="ECO:0000313" key="4">
    <source>
        <dbReference type="Proteomes" id="UP000654075"/>
    </source>
</evidence>
<keyword evidence="1" id="KW-1133">Transmembrane helix</keyword>
<name>A0A813EYK5_POLGL</name>
<dbReference type="Proteomes" id="UP000654075">
    <property type="component" value="Unassembled WGS sequence"/>
</dbReference>
<comment type="caution">
    <text evidence="3">The sequence shown here is derived from an EMBL/GenBank/DDBJ whole genome shotgun (WGS) entry which is preliminary data.</text>
</comment>
<sequence length="245" mass="27125">MAYRSPGPVTLATMTIFATLCFLDSWCLLPHPPPIVVVQSELRTTRFFASSSPSSDAVTQLVDELKARADVGIGLPSGEVRRNYKARLQVLSDKLSAFRRETNVTGTAPCSLAAVAVQEREGARIEARLKGPAAMHAALMLRDLWVYQSLEPFTLQNMMQQKRSKMTKSHPEAPPSDHEVCLALVESSTQSNKNWDLTAEATTGANLSYVQETLVMVYLPVCLVITMIAYFSEVLCCRRKKKNTD</sequence>
<dbReference type="AlphaFoldDB" id="A0A813EYK5"/>
<feature type="transmembrane region" description="Helical" evidence="1">
    <location>
        <begin position="215"/>
        <end position="236"/>
    </location>
</feature>
<keyword evidence="1" id="KW-0812">Transmembrane</keyword>
<evidence type="ECO:0000313" key="3">
    <source>
        <dbReference type="EMBL" id="CAE8603933.1"/>
    </source>
</evidence>
<organism evidence="3 4">
    <name type="scientific">Polarella glacialis</name>
    <name type="common">Dinoflagellate</name>
    <dbReference type="NCBI Taxonomy" id="89957"/>
    <lineage>
        <taxon>Eukaryota</taxon>
        <taxon>Sar</taxon>
        <taxon>Alveolata</taxon>
        <taxon>Dinophyceae</taxon>
        <taxon>Suessiales</taxon>
        <taxon>Suessiaceae</taxon>
        <taxon>Polarella</taxon>
    </lineage>
</organism>